<comment type="caution">
    <text evidence="1">The sequence shown here is derived from an EMBL/GenBank/DDBJ whole genome shotgun (WGS) entry which is preliminary data.</text>
</comment>
<organism evidence="1 2">
    <name type="scientific">Parapedobacter pyrenivorans</name>
    <dbReference type="NCBI Taxonomy" id="1305674"/>
    <lineage>
        <taxon>Bacteria</taxon>
        <taxon>Pseudomonadati</taxon>
        <taxon>Bacteroidota</taxon>
        <taxon>Sphingobacteriia</taxon>
        <taxon>Sphingobacteriales</taxon>
        <taxon>Sphingobacteriaceae</taxon>
        <taxon>Parapedobacter</taxon>
    </lineage>
</organism>
<name>A0A917MB33_9SPHI</name>
<reference evidence="1" key="2">
    <citation type="submission" date="2020-09" db="EMBL/GenBank/DDBJ databases">
        <authorList>
            <person name="Sun Q."/>
            <person name="Zhou Y."/>
        </authorList>
    </citation>
    <scope>NUCLEOTIDE SEQUENCE</scope>
    <source>
        <strain evidence="1">CGMCC 1.12195</strain>
    </source>
</reference>
<keyword evidence="2" id="KW-1185">Reference proteome</keyword>
<evidence type="ECO:0000313" key="2">
    <source>
        <dbReference type="Proteomes" id="UP000660862"/>
    </source>
</evidence>
<dbReference type="RefSeq" id="WP_188506266.1">
    <property type="nucleotide sequence ID" value="NZ_BMER01000002.1"/>
</dbReference>
<dbReference type="EMBL" id="BMER01000002">
    <property type="protein sequence ID" value="GGG88915.1"/>
    <property type="molecule type" value="Genomic_DNA"/>
</dbReference>
<protein>
    <submittedName>
        <fullName evidence="1">Uncharacterized protein</fullName>
    </submittedName>
</protein>
<evidence type="ECO:0000313" key="1">
    <source>
        <dbReference type="EMBL" id="GGG88915.1"/>
    </source>
</evidence>
<dbReference type="AlphaFoldDB" id="A0A917MB33"/>
<accession>A0A917MB33</accession>
<proteinExistence type="predicted"/>
<dbReference type="Proteomes" id="UP000660862">
    <property type="component" value="Unassembled WGS sequence"/>
</dbReference>
<reference evidence="1" key="1">
    <citation type="journal article" date="2014" name="Int. J. Syst. Evol. Microbiol.">
        <title>Complete genome sequence of Corynebacterium casei LMG S-19264T (=DSM 44701T), isolated from a smear-ripened cheese.</title>
        <authorList>
            <consortium name="US DOE Joint Genome Institute (JGI-PGF)"/>
            <person name="Walter F."/>
            <person name="Albersmeier A."/>
            <person name="Kalinowski J."/>
            <person name="Ruckert C."/>
        </authorList>
    </citation>
    <scope>NUCLEOTIDE SEQUENCE</scope>
    <source>
        <strain evidence="1">CGMCC 1.12195</strain>
    </source>
</reference>
<gene>
    <name evidence="1" type="ORF">GCM10007415_23760</name>
</gene>
<sequence length="238" mass="27675">MTPDKATIKLYVIQDVSENAAERRLTEQAIGWLEFYRTSGRLMDITNDPDRREELRYDKNTLKGHDIFILCSPVVAAAKPGTDYESRDVMLEKDIRFNGKLKRFFTLAEFEQVYGQPDSVRLLKDEAPCVTIFGTEAPDDKYLYKNGSRFESSKDSVAMDEYWFLNGNFITYKGIKIDEGTTMDDIQQLFPAAVRGRLGLDKEGELWVVKLKSDVTYGHIKLFFKNDRVYFMHWWLPC</sequence>